<dbReference type="GeneID" id="18930301"/>
<keyword evidence="1" id="KW-1133">Transmembrane helix</keyword>
<dbReference type="AlphaFoldDB" id="F4RSI2"/>
<dbReference type="KEGG" id="mlr:MELLADRAFT_64716"/>
<accession>F4RSI2</accession>
<evidence type="ECO:0000313" key="3">
    <source>
        <dbReference type="Proteomes" id="UP000001072"/>
    </source>
</evidence>
<organism evidence="3">
    <name type="scientific">Melampsora larici-populina (strain 98AG31 / pathotype 3-4-7)</name>
    <name type="common">Poplar leaf rust fungus</name>
    <dbReference type="NCBI Taxonomy" id="747676"/>
    <lineage>
        <taxon>Eukaryota</taxon>
        <taxon>Fungi</taxon>
        <taxon>Dikarya</taxon>
        <taxon>Basidiomycota</taxon>
        <taxon>Pucciniomycotina</taxon>
        <taxon>Pucciniomycetes</taxon>
        <taxon>Pucciniales</taxon>
        <taxon>Melampsoraceae</taxon>
        <taxon>Melampsora</taxon>
    </lineage>
</organism>
<dbReference type="Proteomes" id="UP000001072">
    <property type="component" value="Unassembled WGS sequence"/>
</dbReference>
<keyword evidence="1" id="KW-0812">Transmembrane</keyword>
<dbReference type="HOGENOM" id="CLU_486681_0_0_1"/>
<gene>
    <name evidence="2" type="ORF">MELLADRAFT_64716</name>
</gene>
<keyword evidence="1" id="KW-0472">Membrane</keyword>
<dbReference type="InParanoid" id="F4RSI2"/>
<name>F4RSI2_MELLP</name>
<feature type="transmembrane region" description="Helical" evidence="1">
    <location>
        <begin position="33"/>
        <end position="55"/>
    </location>
</feature>
<reference evidence="3" key="1">
    <citation type="journal article" date="2011" name="Proc. Natl. Acad. Sci. U.S.A.">
        <title>Obligate biotrophy features unraveled by the genomic analysis of rust fungi.</title>
        <authorList>
            <person name="Duplessis S."/>
            <person name="Cuomo C.A."/>
            <person name="Lin Y.-C."/>
            <person name="Aerts A."/>
            <person name="Tisserant E."/>
            <person name="Veneault-Fourrey C."/>
            <person name="Joly D.L."/>
            <person name="Hacquard S."/>
            <person name="Amselem J."/>
            <person name="Cantarel B.L."/>
            <person name="Chiu R."/>
            <person name="Coutinho P.M."/>
            <person name="Feau N."/>
            <person name="Field M."/>
            <person name="Frey P."/>
            <person name="Gelhaye E."/>
            <person name="Goldberg J."/>
            <person name="Grabherr M.G."/>
            <person name="Kodira C.D."/>
            <person name="Kohler A."/>
            <person name="Kuees U."/>
            <person name="Lindquist E.A."/>
            <person name="Lucas S.M."/>
            <person name="Mago R."/>
            <person name="Mauceli E."/>
            <person name="Morin E."/>
            <person name="Murat C."/>
            <person name="Pangilinan J.L."/>
            <person name="Park R."/>
            <person name="Pearson M."/>
            <person name="Quesneville H."/>
            <person name="Rouhier N."/>
            <person name="Sakthikumar S."/>
            <person name="Salamov A.A."/>
            <person name="Schmutz J."/>
            <person name="Selles B."/>
            <person name="Shapiro H."/>
            <person name="Tanguay P."/>
            <person name="Tuskan G.A."/>
            <person name="Henrissat B."/>
            <person name="Van de Peer Y."/>
            <person name="Rouze P."/>
            <person name="Ellis J.G."/>
            <person name="Dodds P.N."/>
            <person name="Schein J.E."/>
            <person name="Zhong S."/>
            <person name="Hamelin R.C."/>
            <person name="Grigoriev I.V."/>
            <person name="Szabo L.J."/>
            <person name="Martin F."/>
        </authorList>
    </citation>
    <scope>NUCLEOTIDE SEQUENCE [LARGE SCALE GENOMIC DNA]</scope>
    <source>
        <strain evidence="3">98AG31 / pathotype 3-4-7</strain>
    </source>
</reference>
<keyword evidence="3" id="KW-1185">Reference proteome</keyword>
<dbReference type="RefSeq" id="XP_007412129.1">
    <property type="nucleotide sequence ID" value="XM_007412067.1"/>
</dbReference>
<evidence type="ECO:0000313" key="2">
    <source>
        <dbReference type="EMBL" id="EGG04690.1"/>
    </source>
</evidence>
<dbReference type="OrthoDB" id="10614370at2759"/>
<dbReference type="EMBL" id="GL883117">
    <property type="protein sequence ID" value="EGG04690.1"/>
    <property type="molecule type" value="Genomic_DNA"/>
</dbReference>
<evidence type="ECO:0000256" key="1">
    <source>
        <dbReference type="SAM" id="Phobius"/>
    </source>
</evidence>
<protein>
    <submittedName>
        <fullName evidence="2">Uncharacterized protein</fullName>
    </submittedName>
</protein>
<dbReference type="VEuPathDB" id="FungiDB:MELLADRAFT_64716"/>
<proteinExistence type="predicted"/>
<sequence>MRCHDTVFDNQAAAWSILSVQASRDRPVNTTLIVLRMNHILSFLFLAFMLTSGAYSQYAVIAHEEEFLGPRIAALTILKPIDPDFHFSQETKWTDTLILKGPIVKTPGDNNDPNKLKVQKVARAQAQIWFKSNVDCMNLVGFSYTLSNLLSQAPLRSHKLFAVRVSEVLSDPALEITKRMYCLYILQVLLEYVPSRKLDFLRTNIRSGAVSRAGLELSLTKGFDLASEAHKIRKKGMNRMDPMLFEAFQRVELLERIQMRYRQTGASQPSKTLMKLHDDLLLASCPLGELEIVSLTDNCIRHMIENDVSEEDKQTTYELMTHSFQNSDISRKTLKARIATNNATKELYDEMYKWMKTRREISLYLSLNRVDPYITNLLLPFLGTPLPTLEHYKYIFLSFEAHTQAEVKLEKHLQTIAEKRVTRLRGMQGQLQDMELETGHAHHIGEVSTIEQTTLERELEQADQEDREFDLQQYIPQRIDSSTYKKYQRFVLKILNMASPHIKGAKAYLKQSRNCSGRTPSLSIVILDPFISIGIRDQDLQFIFKNHLARAELKTDSLQI</sequence>